<name>A0A4R7TBM5_9ACTN</name>
<protein>
    <submittedName>
        <fullName evidence="1">Uncharacterized protein</fullName>
    </submittedName>
</protein>
<dbReference type="Proteomes" id="UP000295151">
    <property type="component" value="Unassembled WGS sequence"/>
</dbReference>
<dbReference type="AlphaFoldDB" id="A0A4R7TBM5"/>
<accession>A0A4R7TBM5</accession>
<evidence type="ECO:0000313" key="2">
    <source>
        <dbReference type="Proteomes" id="UP000295151"/>
    </source>
</evidence>
<reference evidence="1 2" key="1">
    <citation type="submission" date="2019-03" db="EMBL/GenBank/DDBJ databases">
        <title>Genomic Encyclopedia of Type Strains, Phase III (KMG-III): the genomes of soil and plant-associated and newly described type strains.</title>
        <authorList>
            <person name="Whitman W."/>
        </authorList>
    </citation>
    <scope>NUCLEOTIDE SEQUENCE [LARGE SCALE GENOMIC DNA]</scope>
    <source>
        <strain evidence="1 2">VKM Ac-2575</strain>
    </source>
</reference>
<gene>
    <name evidence="1" type="ORF">EV138_2644</name>
</gene>
<evidence type="ECO:0000313" key="1">
    <source>
        <dbReference type="EMBL" id="TDU89089.1"/>
    </source>
</evidence>
<comment type="caution">
    <text evidence="1">The sequence shown here is derived from an EMBL/GenBank/DDBJ whole genome shotgun (WGS) entry which is preliminary data.</text>
</comment>
<keyword evidence="2" id="KW-1185">Reference proteome</keyword>
<organism evidence="1 2">
    <name type="scientific">Kribbella voronezhensis</name>
    <dbReference type="NCBI Taxonomy" id="2512212"/>
    <lineage>
        <taxon>Bacteria</taxon>
        <taxon>Bacillati</taxon>
        <taxon>Actinomycetota</taxon>
        <taxon>Actinomycetes</taxon>
        <taxon>Propionibacteriales</taxon>
        <taxon>Kribbellaceae</taxon>
        <taxon>Kribbella</taxon>
    </lineage>
</organism>
<sequence>MCNDYGFELDMDSSMTVTSIVLYANEGGGGFSQYAGSLPGGLAFTDTYPVVVGKLGQPLELVGGSGATEVSARYSAPPYELSVTFTTWYKSAEYLARATVHMIAIGLTQ</sequence>
<proteinExistence type="predicted"/>
<dbReference type="EMBL" id="SOCE01000001">
    <property type="protein sequence ID" value="TDU89089.1"/>
    <property type="molecule type" value="Genomic_DNA"/>
</dbReference>